<protein>
    <recommendedName>
        <fullName evidence="3">Single domain-containing protein</fullName>
    </recommendedName>
</protein>
<reference evidence="2" key="1">
    <citation type="journal article" date="2011" name="PLoS ONE">
        <title>A deep insight into the sialotranscriptome of the gulf coast tick, Amblyomma maculatum.</title>
        <authorList>
            <person name="Karim S."/>
            <person name="Singh P."/>
            <person name="Ribeiro J.M."/>
        </authorList>
    </citation>
    <scope>NUCLEOTIDE SEQUENCE</scope>
    <source>
        <tissue evidence="2">Salivary gland</tissue>
    </source>
</reference>
<sequence>MLLCGLLSALLLWVPRSRAEDVSNVKQVEIKNPQLDKGYCAYHTSAFNGAILPSGLCERWTCKYNEGKILKEECKALEHGCKRSNPKARFPECCETQCLEKSSPFCTTPDNVLLLYGDSRQSHVSGKCVKYTCENGNLVESKCENQ</sequence>
<accession>G3MTC1</accession>
<name>G3MTC1_AMBMU</name>
<keyword evidence="1" id="KW-0732">Signal</keyword>
<feature type="signal peptide" evidence="1">
    <location>
        <begin position="1"/>
        <end position="19"/>
    </location>
</feature>
<feature type="chain" id="PRO_5003447870" description="Single domain-containing protein" evidence="1">
    <location>
        <begin position="20"/>
        <end position="146"/>
    </location>
</feature>
<organism evidence="2">
    <name type="scientific">Amblyomma maculatum</name>
    <name type="common">Gulf Coast tick</name>
    <dbReference type="NCBI Taxonomy" id="34609"/>
    <lineage>
        <taxon>Eukaryota</taxon>
        <taxon>Metazoa</taxon>
        <taxon>Ecdysozoa</taxon>
        <taxon>Arthropoda</taxon>
        <taxon>Chelicerata</taxon>
        <taxon>Arachnida</taxon>
        <taxon>Acari</taxon>
        <taxon>Parasitiformes</taxon>
        <taxon>Ixodida</taxon>
        <taxon>Ixodoidea</taxon>
        <taxon>Ixodidae</taxon>
        <taxon>Amblyomminae</taxon>
        <taxon>Amblyomma</taxon>
    </lineage>
</organism>
<dbReference type="AlphaFoldDB" id="G3MTC1"/>
<dbReference type="EMBL" id="JO845122">
    <property type="protein sequence ID" value="AEO36739.1"/>
    <property type="molecule type" value="mRNA"/>
</dbReference>
<evidence type="ECO:0000313" key="2">
    <source>
        <dbReference type="EMBL" id="AEO36739.1"/>
    </source>
</evidence>
<evidence type="ECO:0000256" key="1">
    <source>
        <dbReference type="SAM" id="SignalP"/>
    </source>
</evidence>
<evidence type="ECO:0008006" key="3">
    <source>
        <dbReference type="Google" id="ProtNLM"/>
    </source>
</evidence>
<proteinExistence type="evidence at transcript level"/>